<keyword evidence="6" id="KW-1185">Reference proteome</keyword>
<feature type="domain" description="HTH psq-type" evidence="4">
    <location>
        <begin position="32"/>
        <end position="72"/>
    </location>
</feature>
<dbReference type="InterPro" id="IPR009057">
    <property type="entry name" value="Homeodomain-like_sf"/>
</dbReference>
<name>A0A821UUY9_9NEOP</name>
<dbReference type="EMBL" id="CAJOBZ010000033">
    <property type="protein sequence ID" value="CAF4896005.1"/>
    <property type="molecule type" value="Genomic_DNA"/>
</dbReference>
<feature type="compositionally biased region" description="Basic residues" evidence="2">
    <location>
        <begin position="463"/>
        <end position="479"/>
    </location>
</feature>
<evidence type="ECO:0000259" key="4">
    <source>
        <dbReference type="Pfam" id="PF05225"/>
    </source>
</evidence>
<proteinExistence type="predicted"/>
<feature type="region of interest" description="Disordered" evidence="2">
    <location>
        <begin position="460"/>
        <end position="479"/>
    </location>
</feature>
<reference evidence="5" key="1">
    <citation type="submission" date="2021-02" db="EMBL/GenBank/DDBJ databases">
        <authorList>
            <person name="Steward A R."/>
        </authorList>
    </citation>
    <scope>NUCLEOTIDE SEQUENCE</scope>
</reference>
<dbReference type="PANTHER" id="PTHR19303">
    <property type="entry name" value="TRANSPOSON"/>
    <property type="match status" value="1"/>
</dbReference>
<evidence type="ECO:0000256" key="2">
    <source>
        <dbReference type="SAM" id="MobiDB-lite"/>
    </source>
</evidence>
<dbReference type="Proteomes" id="UP000663880">
    <property type="component" value="Unassembled WGS sequence"/>
</dbReference>
<dbReference type="InterPro" id="IPR007889">
    <property type="entry name" value="HTH_Psq"/>
</dbReference>
<evidence type="ECO:0000313" key="5">
    <source>
        <dbReference type="EMBL" id="CAF4896005.1"/>
    </source>
</evidence>
<comment type="caution">
    <text evidence="5">The sequence shown here is derived from an EMBL/GenBank/DDBJ whole genome shotgun (WGS) entry which is preliminary data.</text>
</comment>
<dbReference type="Pfam" id="PF05225">
    <property type="entry name" value="HTH_psq"/>
    <property type="match status" value="1"/>
</dbReference>
<evidence type="ECO:0000256" key="1">
    <source>
        <dbReference type="ARBA" id="ARBA00004123"/>
    </source>
</evidence>
<accession>A0A821UUY9</accession>
<dbReference type="GO" id="GO:0003677">
    <property type="term" value="F:DNA binding"/>
    <property type="evidence" value="ECO:0007669"/>
    <property type="project" value="InterPro"/>
</dbReference>
<feature type="region of interest" description="Disordered" evidence="2">
    <location>
        <begin position="635"/>
        <end position="683"/>
    </location>
</feature>
<comment type="subcellular location">
    <subcellularLocation>
        <location evidence="1">Nucleus</location>
    </subcellularLocation>
</comment>
<evidence type="ECO:0000259" key="3">
    <source>
        <dbReference type="Pfam" id="PF03184"/>
    </source>
</evidence>
<dbReference type="InterPro" id="IPR050863">
    <property type="entry name" value="CenT-Element_Derived"/>
</dbReference>
<dbReference type="Gene3D" id="3.30.420.10">
    <property type="entry name" value="Ribonuclease H-like superfamily/Ribonuclease H"/>
    <property type="match status" value="1"/>
</dbReference>
<protein>
    <submittedName>
        <fullName evidence="5">Uncharacterized protein</fullName>
    </submittedName>
</protein>
<dbReference type="Gene3D" id="1.10.10.60">
    <property type="entry name" value="Homeodomain-like"/>
    <property type="match status" value="1"/>
</dbReference>
<dbReference type="OrthoDB" id="10072016at2759"/>
<feature type="compositionally biased region" description="Basic residues" evidence="2">
    <location>
        <begin position="1"/>
        <end position="19"/>
    </location>
</feature>
<sequence>MAKTPKNKNKPRLRQRKSRRELGSRMYKNYSEEMLMLACEAVQSGQISTRDAQRQFGIPRRTIVNKIKQVHTKSIGHPTVLTNKEEDKIIKVLQASSNFGSPLTKLDLKLLVHEYIKKNSRDHIFKNKIPGDGWVQSFLARHADELTLRTTQNISKVRAEKGAQEIHMYFNNLNTTLKDIPAENIVNFDETNLSDDPGSSKCIYRRGVKYPERIVNSTKGNISLMFTATASGRCLPLYIVYKATNLYSEWVNGGPPDTRYNCSKSGWFDSAIFENYFETIILTWAKETVGTKVAICDNLSSHLSIKVVELCEQHDIKLVFIPPRSTHLTQPLDVAFFAPLKRCWRKILYQYKLKNPTQTTLNKKHFPKLLSELTNTMKITEKTNIISGFRASGIYPLNPHEVLKKIPEMQEEIMSFGIDQVLVDYLRETRAQKPMQVPRNKKIHCEPGKSVSINDLNIDTRNKKTKKKSTKVSNKKQKRNDKSVLYLDDQTGLYIVRNYAKNLEETFNIPQCQVSKIPESLSKQCIDVINSYLGQSLRIEKAKSSTDLLHLNNSRNSITNTLTARKKYDNSVQNSSSNKKIRIISNVLIKAGSPSTNVCVLKEASCKIENKPFIATHKNDLPECLQEKKKKLTKKIDKKHTRKYTGSNRTKEGKNNSKCKKSVQGRTKIKRKSNRYDSESSSVSTGNEFITVDTDDDYETINDFYIAETLRKQEEKENFEPPNTSFGLHEIEYFSENQEKLKENAWIIAKFSTKKSVKHFVGNVLSINSENPIVKFLRKVKESKCDTGMTFSYPTVDDICTIKHLEDVVTVLPEPTITRRGRILFHVDFSNFNIQ</sequence>
<dbReference type="GO" id="GO:0005634">
    <property type="term" value="C:nucleus"/>
    <property type="evidence" value="ECO:0007669"/>
    <property type="project" value="UniProtKB-SubCell"/>
</dbReference>
<dbReference type="SUPFAM" id="SSF46689">
    <property type="entry name" value="Homeodomain-like"/>
    <property type="match status" value="1"/>
</dbReference>
<feature type="compositionally biased region" description="Basic residues" evidence="2">
    <location>
        <begin position="657"/>
        <end position="673"/>
    </location>
</feature>
<gene>
    <name evidence="5" type="ORF">PMACD_LOCUS10882</name>
</gene>
<dbReference type="AlphaFoldDB" id="A0A821UUY9"/>
<dbReference type="Pfam" id="PF03184">
    <property type="entry name" value="DDE_1"/>
    <property type="match status" value="1"/>
</dbReference>
<dbReference type="InterPro" id="IPR004875">
    <property type="entry name" value="DDE_SF_endonuclease_dom"/>
</dbReference>
<organism evidence="5 6">
    <name type="scientific">Pieris macdunnoughi</name>
    <dbReference type="NCBI Taxonomy" id="345717"/>
    <lineage>
        <taxon>Eukaryota</taxon>
        <taxon>Metazoa</taxon>
        <taxon>Ecdysozoa</taxon>
        <taxon>Arthropoda</taxon>
        <taxon>Hexapoda</taxon>
        <taxon>Insecta</taxon>
        <taxon>Pterygota</taxon>
        <taxon>Neoptera</taxon>
        <taxon>Endopterygota</taxon>
        <taxon>Lepidoptera</taxon>
        <taxon>Glossata</taxon>
        <taxon>Ditrysia</taxon>
        <taxon>Papilionoidea</taxon>
        <taxon>Pieridae</taxon>
        <taxon>Pierinae</taxon>
        <taxon>Pieris</taxon>
    </lineage>
</organism>
<feature type="region of interest" description="Disordered" evidence="2">
    <location>
        <begin position="1"/>
        <end position="24"/>
    </location>
</feature>
<feature type="domain" description="DDE-1" evidence="3">
    <location>
        <begin position="221"/>
        <end position="367"/>
    </location>
</feature>
<evidence type="ECO:0000313" key="6">
    <source>
        <dbReference type="Proteomes" id="UP000663880"/>
    </source>
</evidence>
<dbReference type="InterPro" id="IPR036397">
    <property type="entry name" value="RNaseH_sf"/>
</dbReference>
<dbReference type="PANTHER" id="PTHR19303:SF57">
    <property type="entry name" value="HTH CENPB-TYPE DOMAIN-CONTAINING PROTEIN"/>
    <property type="match status" value="1"/>
</dbReference>